<sequence length="157" mass="17745">MKPRVYIETSIPSYLTARPSNDIRAMANQNTTIEWWENRRPYFELYISEFVIAESSQGHPEAAARRLAALEGIDALDIPVEARELARALIKEGSLPEKAEIDAYHIAVATVNAMDYLLTWNCTHIANAVMRPKVEAVCRFHGYEPPIICTPQELMEG</sequence>
<dbReference type="EMBL" id="CP072793">
    <property type="protein sequence ID" value="QTR54118.1"/>
    <property type="molecule type" value="Genomic_DNA"/>
</dbReference>
<keyword evidence="2" id="KW-1185">Reference proteome</keyword>
<gene>
    <name evidence="1" type="ORF">J9260_03215</name>
</gene>
<dbReference type="AlphaFoldDB" id="A0A975FAP1"/>
<accession>A0A975FAP1</accession>
<evidence type="ECO:0000313" key="2">
    <source>
        <dbReference type="Proteomes" id="UP000672009"/>
    </source>
</evidence>
<dbReference type="Proteomes" id="UP000672009">
    <property type="component" value="Chromosome"/>
</dbReference>
<dbReference type="RefSeq" id="WP_210219618.1">
    <property type="nucleotide sequence ID" value="NZ_CP072793.1"/>
</dbReference>
<evidence type="ECO:0000313" key="1">
    <source>
        <dbReference type="EMBL" id="QTR54118.1"/>
    </source>
</evidence>
<name>A0A975FAP1_9GAMM</name>
<protein>
    <submittedName>
        <fullName evidence="1">Type II toxin-antitoxin system VapC family toxin</fullName>
    </submittedName>
</protein>
<organism evidence="1 2">
    <name type="scientific">Thiothrix unzii</name>
    <dbReference type="NCBI Taxonomy" id="111769"/>
    <lineage>
        <taxon>Bacteria</taxon>
        <taxon>Pseudomonadati</taxon>
        <taxon>Pseudomonadota</taxon>
        <taxon>Gammaproteobacteria</taxon>
        <taxon>Thiotrichales</taxon>
        <taxon>Thiotrichaceae</taxon>
        <taxon>Thiothrix</taxon>
    </lineage>
</organism>
<dbReference type="InterPro" id="IPR029060">
    <property type="entry name" value="PIN-like_dom_sf"/>
</dbReference>
<proteinExistence type="predicted"/>
<dbReference type="SUPFAM" id="SSF88723">
    <property type="entry name" value="PIN domain-like"/>
    <property type="match status" value="1"/>
</dbReference>
<dbReference type="CDD" id="cd18687">
    <property type="entry name" value="PIN_VapC-like"/>
    <property type="match status" value="1"/>
</dbReference>
<reference evidence="1" key="1">
    <citation type="submission" date="2021-04" db="EMBL/GenBank/DDBJ databases">
        <title>Genomics, taxonomy and metabolism of representatives of sulfur bacteria of the genus Thiothrix: Thiothrix fructosivorans QT, Thiothrix unzii A1T and three new species, Thiothrix subterranea sp. nov., Thiothrix litoralis sp. nov. and 'Candidatus Thiothrix anitrata' sp. nov.</title>
        <authorList>
            <person name="Ravin N.V."/>
            <person name="Smolyakov D."/>
            <person name="Rudenko T.S."/>
            <person name="Mardanov A.V."/>
            <person name="Beletsky A.V."/>
            <person name="Markov N.D."/>
            <person name="Fomenkov A.I."/>
            <person name="Roberts R.J."/>
            <person name="Karnachuk O.V."/>
            <person name="Novikov A."/>
            <person name="Grabovich M.Y."/>
        </authorList>
    </citation>
    <scope>NUCLEOTIDE SEQUENCE</scope>
    <source>
        <strain evidence="1">A1</strain>
    </source>
</reference>
<dbReference type="KEGG" id="tun:J9260_03215"/>